<sequence length="239" mass="26967">MGESEREGKRESERACDGEDGENSEATRKRRKESSFIVESKMFEIVFNERRGKPPVSHRGEEERGLVMGPIRIRKFRAFHGGPNPLHKGRKRREMGKGMERQGEIRGQKGMGDYAGENPSNGRIDWQKSKHAGSKGRGKICTGEIKLEHCIVASWKSKTKGEEDLERLGRLWANSWGLKGNLGLAKLEKGRALLEFEDLKEARRVVSSGSKVLGGLQLGLEHWNPRTGCWAEEETENEV</sequence>
<dbReference type="Proteomes" id="UP000288805">
    <property type="component" value="Unassembled WGS sequence"/>
</dbReference>
<dbReference type="EMBL" id="QGNW01001643">
    <property type="protein sequence ID" value="RVW34363.1"/>
    <property type="molecule type" value="Genomic_DNA"/>
</dbReference>
<comment type="caution">
    <text evidence="3">The sequence shown here is derived from an EMBL/GenBank/DDBJ whole genome shotgun (WGS) entry which is preliminary data.</text>
</comment>
<proteinExistence type="predicted"/>
<feature type="region of interest" description="Disordered" evidence="1">
    <location>
        <begin position="1"/>
        <end position="35"/>
    </location>
</feature>
<name>A0A438DFW6_VITVI</name>
<gene>
    <name evidence="3" type="ORF">CK203_100985</name>
</gene>
<evidence type="ECO:0000313" key="4">
    <source>
        <dbReference type="Proteomes" id="UP000288805"/>
    </source>
</evidence>
<evidence type="ECO:0000259" key="2">
    <source>
        <dbReference type="Pfam" id="PF14111"/>
    </source>
</evidence>
<organism evidence="3 4">
    <name type="scientific">Vitis vinifera</name>
    <name type="common">Grape</name>
    <dbReference type="NCBI Taxonomy" id="29760"/>
    <lineage>
        <taxon>Eukaryota</taxon>
        <taxon>Viridiplantae</taxon>
        <taxon>Streptophyta</taxon>
        <taxon>Embryophyta</taxon>
        <taxon>Tracheophyta</taxon>
        <taxon>Spermatophyta</taxon>
        <taxon>Magnoliopsida</taxon>
        <taxon>eudicotyledons</taxon>
        <taxon>Gunneridae</taxon>
        <taxon>Pentapetalae</taxon>
        <taxon>rosids</taxon>
        <taxon>Vitales</taxon>
        <taxon>Vitaceae</taxon>
        <taxon>Viteae</taxon>
        <taxon>Vitis</taxon>
    </lineage>
</organism>
<feature type="domain" description="DUF4283" evidence="2">
    <location>
        <begin position="146"/>
        <end position="230"/>
    </location>
</feature>
<dbReference type="InterPro" id="IPR025558">
    <property type="entry name" value="DUF4283"/>
</dbReference>
<evidence type="ECO:0000256" key="1">
    <source>
        <dbReference type="SAM" id="MobiDB-lite"/>
    </source>
</evidence>
<evidence type="ECO:0000313" key="3">
    <source>
        <dbReference type="EMBL" id="RVW34363.1"/>
    </source>
</evidence>
<dbReference type="AlphaFoldDB" id="A0A438DFW6"/>
<reference evidence="3 4" key="1">
    <citation type="journal article" date="2018" name="PLoS Genet.">
        <title>Population sequencing reveals clonal diversity and ancestral inbreeding in the grapevine cultivar Chardonnay.</title>
        <authorList>
            <person name="Roach M.J."/>
            <person name="Johnson D.L."/>
            <person name="Bohlmann J."/>
            <person name="van Vuuren H.J."/>
            <person name="Jones S.J."/>
            <person name="Pretorius I.S."/>
            <person name="Schmidt S.A."/>
            <person name="Borneman A.R."/>
        </authorList>
    </citation>
    <scope>NUCLEOTIDE SEQUENCE [LARGE SCALE GENOMIC DNA]</scope>
    <source>
        <strain evidence="4">cv. Chardonnay</strain>
        <tissue evidence="3">Leaf</tissue>
    </source>
</reference>
<accession>A0A438DFW6</accession>
<feature type="compositionally biased region" description="Basic and acidic residues" evidence="1">
    <location>
        <begin position="1"/>
        <end position="17"/>
    </location>
</feature>
<feature type="region of interest" description="Disordered" evidence="1">
    <location>
        <begin position="78"/>
        <end position="137"/>
    </location>
</feature>
<protein>
    <recommendedName>
        <fullName evidence="2">DUF4283 domain-containing protein</fullName>
    </recommendedName>
</protein>
<feature type="compositionally biased region" description="Basic and acidic residues" evidence="1">
    <location>
        <begin position="95"/>
        <end position="107"/>
    </location>
</feature>
<dbReference type="Pfam" id="PF14111">
    <property type="entry name" value="DUF4283"/>
    <property type="match status" value="1"/>
</dbReference>